<evidence type="ECO:0000259" key="19">
    <source>
        <dbReference type="PROSITE" id="PS50994"/>
    </source>
</evidence>
<keyword evidence="8" id="KW-0378">Hydrolase</keyword>
<feature type="compositionally biased region" description="Basic and acidic residues" evidence="17">
    <location>
        <begin position="68"/>
        <end position="77"/>
    </location>
</feature>
<dbReference type="PROSITE" id="PS00141">
    <property type="entry name" value="ASP_PROTEASE"/>
    <property type="match status" value="1"/>
</dbReference>
<dbReference type="SUPFAM" id="SSF53098">
    <property type="entry name" value="Ribonuclease H-like"/>
    <property type="match status" value="1"/>
</dbReference>
<accession>Q7XPW2</accession>
<dbReference type="GO" id="GO:0003887">
    <property type="term" value="F:DNA-directed DNA polymerase activity"/>
    <property type="evidence" value="ECO:0007669"/>
    <property type="project" value="UniProtKB-KW"/>
</dbReference>
<dbReference type="GO" id="GO:0004519">
    <property type="term" value="F:endonuclease activity"/>
    <property type="evidence" value="ECO:0007669"/>
    <property type="project" value="UniProtKB-KW"/>
</dbReference>
<gene>
    <name evidence="20" type="primary">OSJNBa0032F06.19</name>
</gene>
<dbReference type="CDD" id="cd00303">
    <property type="entry name" value="retropepsin_like"/>
    <property type="match status" value="1"/>
</dbReference>
<evidence type="ECO:0000256" key="2">
    <source>
        <dbReference type="ARBA" id="ARBA00022679"/>
    </source>
</evidence>
<dbReference type="InterPro" id="IPR001584">
    <property type="entry name" value="Integrase_cat-core"/>
</dbReference>
<evidence type="ECO:0000256" key="9">
    <source>
        <dbReference type="ARBA" id="ARBA00022842"/>
    </source>
</evidence>
<feature type="region of interest" description="Disordered" evidence="17">
    <location>
        <begin position="121"/>
        <end position="142"/>
    </location>
</feature>
<dbReference type="Pfam" id="PF17921">
    <property type="entry name" value="Integrase_H2C2"/>
    <property type="match status" value="1"/>
</dbReference>
<proteinExistence type="predicted"/>
<dbReference type="EMBL" id="AL606641">
    <property type="protein sequence ID" value="CAE03436.2"/>
    <property type="molecule type" value="Genomic_DNA"/>
</dbReference>
<dbReference type="FunFam" id="3.10.10.10:FF:000007">
    <property type="entry name" value="Retrovirus-related Pol polyprotein from transposon 17.6-like Protein"/>
    <property type="match status" value="1"/>
</dbReference>
<keyword evidence="6" id="KW-0064">Aspartyl protease</keyword>
<protein>
    <submittedName>
        <fullName evidence="20">OSJNBa0032F06.19 protein</fullName>
    </submittedName>
</protein>
<evidence type="ECO:0000256" key="1">
    <source>
        <dbReference type="ARBA" id="ARBA00022670"/>
    </source>
</evidence>
<dbReference type="FunFam" id="3.30.70.270:FF:000020">
    <property type="entry name" value="Transposon Tf2-6 polyprotein-like Protein"/>
    <property type="match status" value="1"/>
</dbReference>
<dbReference type="Gene3D" id="1.10.340.70">
    <property type="match status" value="1"/>
</dbReference>
<dbReference type="InterPro" id="IPR043502">
    <property type="entry name" value="DNA/RNA_pol_sf"/>
</dbReference>
<dbReference type="InterPro" id="IPR041577">
    <property type="entry name" value="RT_RNaseH_2"/>
</dbReference>
<dbReference type="InterPro" id="IPR000477">
    <property type="entry name" value="RT_dom"/>
</dbReference>
<keyword evidence="4" id="KW-0540">Nuclease</keyword>
<dbReference type="InterPro" id="IPR056924">
    <property type="entry name" value="SH3_Tf2-1"/>
</dbReference>
<dbReference type="CDD" id="cd01647">
    <property type="entry name" value="RT_LTR"/>
    <property type="match status" value="1"/>
</dbReference>
<keyword evidence="2" id="KW-0808">Transferase</keyword>
<dbReference type="GO" id="GO:0006508">
    <property type="term" value="P:proteolysis"/>
    <property type="evidence" value="ECO:0007669"/>
    <property type="project" value="UniProtKB-KW"/>
</dbReference>
<dbReference type="GO" id="GO:0003723">
    <property type="term" value="F:RNA binding"/>
    <property type="evidence" value="ECO:0007669"/>
    <property type="project" value="UniProtKB-KW"/>
</dbReference>
<keyword evidence="11" id="KW-0229">DNA integration</keyword>
<dbReference type="Gene3D" id="3.30.70.270">
    <property type="match status" value="2"/>
</dbReference>
<dbReference type="SUPFAM" id="SSF54160">
    <property type="entry name" value="Chromo domain-like"/>
    <property type="match status" value="1"/>
</dbReference>
<evidence type="ECO:0000256" key="13">
    <source>
        <dbReference type="ARBA" id="ARBA00022932"/>
    </source>
</evidence>
<evidence type="ECO:0000256" key="14">
    <source>
        <dbReference type="ARBA" id="ARBA00023125"/>
    </source>
</evidence>
<dbReference type="PROSITE" id="PS50878">
    <property type="entry name" value="RT_POL"/>
    <property type="match status" value="1"/>
</dbReference>
<reference evidence="21" key="1">
    <citation type="journal article" date="2005" name="Nature">
        <title>The map-based sequence of the rice genome.</title>
        <authorList>
            <consortium name="International rice genome sequencing project (IRGSP)"/>
            <person name="Matsumoto T."/>
            <person name="Wu J."/>
            <person name="Kanamori H."/>
            <person name="Katayose Y."/>
            <person name="Fujisawa M."/>
            <person name="Namiki N."/>
            <person name="Mizuno H."/>
            <person name="Yamamoto K."/>
            <person name="Antonio B.A."/>
            <person name="Baba T."/>
            <person name="Sakata K."/>
            <person name="Nagamura Y."/>
            <person name="Aoki H."/>
            <person name="Arikawa K."/>
            <person name="Arita K."/>
            <person name="Bito T."/>
            <person name="Chiden Y."/>
            <person name="Fujitsuka N."/>
            <person name="Fukunaka R."/>
            <person name="Hamada M."/>
            <person name="Harada C."/>
            <person name="Hayashi A."/>
            <person name="Hijishita S."/>
            <person name="Honda M."/>
            <person name="Hosokawa S."/>
            <person name="Ichikawa Y."/>
            <person name="Idonuma A."/>
            <person name="Iijima M."/>
            <person name="Ikeda M."/>
            <person name="Ikeno M."/>
            <person name="Ito K."/>
            <person name="Ito S."/>
            <person name="Ito T."/>
            <person name="Ito Y."/>
            <person name="Ito Y."/>
            <person name="Iwabuchi A."/>
            <person name="Kamiya K."/>
            <person name="Karasawa W."/>
            <person name="Kurita K."/>
            <person name="Katagiri S."/>
            <person name="Kikuta A."/>
            <person name="Kobayashi H."/>
            <person name="Kobayashi N."/>
            <person name="Machita K."/>
            <person name="Maehara T."/>
            <person name="Masukawa M."/>
            <person name="Mizubayashi T."/>
            <person name="Mukai Y."/>
            <person name="Nagasaki H."/>
            <person name="Nagata Y."/>
            <person name="Naito S."/>
            <person name="Nakashima M."/>
            <person name="Nakama Y."/>
            <person name="Nakamichi Y."/>
            <person name="Nakamura M."/>
            <person name="Meguro A."/>
            <person name="Negishi M."/>
            <person name="Ohta I."/>
            <person name="Ohta T."/>
            <person name="Okamoto M."/>
            <person name="Ono N."/>
            <person name="Saji S."/>
            <person name="Sakaguchi M."/>
            <person name="Sakai K."/>
            <person name="Shibata M."/>
            <person name="Shimokawa T."/>
            <person name="Song J."/>
            <person name="Takazaki Y."/>
            <person name="Terasawa K."/>
            <person name="Tsugane M."/>
            <person name="Tsuji K."/>
            <person name="Ueda S."/>
            <person name="Waki K."/>
            <person name="Yamagata H."/>
            <person name="Yamamoto M."/>
            <person name="Yamamoto S."/>
            <person name="Yamane H."/>
            <person name="Yoshiki S."/>
            <person name="Yoshihara R."/>
            <person name="Yukawa K."/>
            <person name="Zhong H."/>
            <person name="Yano M."/>
            <person name="Yuan Q."/>
            <person name="Ouyang S."/>
            <person name="Liu J."/>
            <person name="Jones K.M."/>
            <person name="Gansberger K."/>
            <person name="Moffat K."/>
            <person name="Hill J."/>
            <person name="Bera J."/>
            <person name="Fadrosh D."/>
            <person name="Jin S."/>
            <person name="Johri S."/>
            <person name="Kim M."/>
            <person name="Overton L."/>
            <person name="Reardon M."/>
            <person name="Tsitrin T."/>
            <person name="Vuong H."/>
            <person name="Weaver B."/>
            <person name="Ciecko A."/>
            <person name="Tallon L."/>
            <person name="Jackson J."/>
            <person name="Pai G."/>
            <person name="Aken S.V."/>
            <person name="Utterback T."/>
            <person name="Reidmuller S."/>
            <person name="Feldblyum T."/>
            <person name="Hsiao J."/>
            <person name="Zismann V."/>
            <person name="Iobst S."/>
            <person name="de Vazeille A.R."/>
            <person name="Buell C.R."/>
            <person name="Ying K."/>
            <person name="Li Y."/>
            <person name="Lu T."/>
            <person name="Huang Y."/>
            <person name="Zhao Q."/>
            <person name="Feng Q."/>
            <person name="Zhang L."/>
            <person name="Zhu J."/>
            <person name="Weng Q."/>
            <person name="Mu J."/>
            <person name="Lu Y."/>
            <person name="Fan D."/>
            <person name="Liu Y."/>
            <person name="Guan J."/>
            <person name="Zhang Y."/>
            <person name="Yu S."/>
            <person name="Liu X."/>
            <person name="Zhang Y."/>
            <person name="Hong G."/>
            <person name="Han B."/>
            <person name="Choisne N."/>
            <person name="Demange N."/>
            <person name="Orjeda G."/>
            <person name="Samain S."/>
            <person name="Cattolico L."/>
            <person name="Pelletier E."/>
            <person name="Couloux A."/>
            <person name="Segurens B."/>
            <person name="Wincker P."/>
            <person name="D'Hont A."/>
            <person name="Scarpelli C."/>
            <person name="Weissenbach J."/>
            <person name="Salanoubat M."/>
            <person name="Quetier F."/>
            <person name="Yu Y."/>
            <person name="Kim H.R."/>
            <person name="Rambo T."/>
            <person name="Currie J."/>
            <person name="Collura K."/>
            <person name="Luo M."/>
            <person name="Yang T."/>
            <person name="Ammiraju J.S.S."/>
            <person name="Engler F."/>
            <person name="Soderlund C."/>
            <person name="Wing R.A."/>
            <person name="Palmer L.E."/>
            <person name="de la Bastide M."/>
            <person name="Spiegel L."/>
            <person name="Nascimento L."/>
            <person name="Zutavern T."/>
            <person name="O'Shaughnessy A."/>
            <person name="Dike S."/>
            <person name="Dedhia N."/>
            <person name="Preston R."/>
            <person name="Balija V."/>
            <person name="McCombie W.R."/>
            <person name="Chow T."/>
            <person name="Chen H."/>
            <person name="Chung M."/>
            <person name="Chen C."/>
            <person name="Shaw J."/>
            <person name="Wu H."/>
            <person name="Hsiao K."/>
            <person name="Chao Y."/>
            <person name="Chu M."/>
            <person name="Cheng C."/>
            <person name="Hour A."/>
            <person name="Lee P."/>
            <person name="Lin S."/>
            <person name="Lin Y."/>
            <person name="Liou J."/>
            <person name="Liu S."/>
            <person name="Hsing Y."/>
            <person name="Raghuvanshi S."/>
            <person name="Mohanty A."/>
            <person name="Bharti A.K."/>
            <person name="Gaur A."/>
            <person name="Gupta V."/>
            <person name="Kumar D."/>
            <person name="Ravi V."/>
            <person name="Vij S."/>
            <person name="Kapur A."/>
            <person name="Khurana P."/>
            <person name="Khurana P."/>
            <person name="Khurana J.P."/>
            <person name="Tyagi A.K."/>
            <person name="Gaikwad K."/>
            <person name="Singh A."/>
            <person name="Dalal V."/>
            <person name="Srivastava S."/>
            <person name="Dixit A."/>
            <person name="Pal A.K."/>
            <person name="Ghazi I.A."/>
            <person name="Yadav M."/>
            <person name="Pandit A."/>
            <person name="Bhargava A."/>
            <person name="Sureshbabu K."/>
            <person name="Batra K."/>
            <person name="Sharma T.R."/>
            <person name="Mohapatra T."/>
            <person name="Singh N.K."/>
            <person name="Messing J."/>
            <person name="Nelson A.B."/>
            <person name="Fuks G."/>
            <person name="Kavchok S."/>
            <person name="Keizer G."/>
            <person name="Linton E."/>
            <person name="Llaca V."/>
            <person name="Song R."/>
            <person name="Tanyolac B."/>
            <person name="Young S."/>
            <person name="Ho-Il K."/>
            <person name="Hahn J.H."/>
            <person name="Sangsakoo G."/>
            <person name="Vanavichit A."/>
            <person name="de Mattos Luiz.A.T."/>
            <person name="Zimmer P.D."/>
            <person name="Malone G."/>
            <person name="Dellagostin O."/>
            <person name="de Oliveira A.C."/>
            <person name="Bevan M."/>
            <person name="Bancroft I."/>
            <person name="Minx P."/>
            <person name="Cordum H."/>
            <person name="Wilson R."/>
            <person name="Cheng Z."/>
            <person name="Jin W."/>
            <person name="Jiang J."/>
            <person name="Leong S.A."/>
            <person name="Iwama H."/>
            <person name="Gojobori T."/>
            <person name="Itoh T."/>
            <person name="Niimura Y."/>
            <person name="Fujii Y."/>
            <person name="Habara T."/>
            <person name="Sakai H."/>
            <person name="Sato Y."/>
            <person name="Wilson G."/>
            <person name="Kumar K."/>
            <person name="McCouch S."/>
            <person name="Juretic N."/>
            <person name="Hoen D."/>
            <person name="Wright S."/>
            <person name="Bruskiewich R."/>
            <person name="Bureau T."/>
            <person name="Miyao A."/>
            <person name="Hirochika H."/>
            <person name="Nishikawa T."/>
            <person name="Kadowaki K."/>
            <person name="Sugiura M."/>
            <person name="Burr B."/>
            <person name="Sasaki T."/>
        </authorList>
    </citation>
    <scope>NUCLEOTIDE SEQUENCE [LARGE SCALE GENOMIC DNA]</scope>
    <source>
        <strain evidence="21">cv. Nipponbare</strain>
    </source>
</reference>
<dbReference type="InterPro" id="IPR012337">
    <property type="entry name" value="RNaseH-like_sf"/>
</dbReference>
<evidence type="ECO:0000256" key="5">
    <source>
        <dbReference type="ARBA" id="ARBA00022723"/>
    </source>
</evidence>
<dbReference type="Pfam" id="PF24626">
    <property type="entry name" value="SH3_Tf2-1"/>
    <property type="match status" value="1"/>
</dbReference>
<dbReference type="Pfam" id="PF00385">
    <property type="entry name" value="Chromo"/>
    <property type="match status" value="1"/>
</dbReference>
<reference evidence="21" key="2">
    <citation type="journal article" date="2008" name="Nucleic Acids Res.">
        <title>The rice annotation project database (RAP-DB): 2008 update.</title>
        <authorList>
            <consortium name="The rice annotation project (RAP)"/>
        </authorList>
    </citation>
    <scope>GENOME REANNOTATION</scope>
    <source>
        <strain evidence="21">cv. Nipponbare</strain>
    </source>
</reference>
<keyword evidence="5" id="KW-0479">Metal-binding</keyword>
<name>Q7XPW2_ORYSJ</name>
<dbReference type="SUPFAM" id="SSF56672">
    <property type="entry name" value="DNA/RNA polymerases"/>
    <property type="match status" value="1"/>
</dbReference>
<evidence type="ECO:0000256" key="6">
    <source>
        <dbReference type="ARBA" id="ARBA00022750"/>
    </source>
</evidence>
<dbReference type="Pfam" id="PF08284">
    <property type="entry name" value="RVP_2"/>
    <property type="match status" value="1"/>
</dbReference>
<keyword evidence="15" id="KW-0233">DNA recombination</keyword>
<organism evidence="20 21">
    <name type="scientific">Oryza sativa subsp. japonica</name>
    <name type="common">Rice</name>
    <dbReference type="NCBI Taxonomy" id="39947"/>
    <lineage>
        <taxon>Eukaryota</taxon>
        <taxon>Viridiplantae</taxon>
        <taxon>Streptophyta</taxon>
        <taxon>Embryophyta</taxon>
        <taxon>Tracheophyta</taxon>
        <taxon>Spermatophyta</taxon>
        <taxon>Magnoliopsida</taxon>
        <taxon>Liliopsida</taxon>
        <taxon>Poales</taxon>
        <taxon>Poaceae</taxon>
        <taxon>BOP clade</taxon>
        <taxon>Oryzoideae</taxon>
        <taxon>Oryzeae</taxon>
        <taxon>Oryzinae</taxon>
        <taxon>Oryza</taxon>
        <taxon>Oryza sativa</taxon>
    </lineage>
</organism>
<evidence type="ECO:0000259" key="18">
    <source>
        <dbReference type="PROSITE" id="PS50878"/>
    </source>
</evidence>
<evidence type="ECO:0000256" key="7">
    <source>
        <dbReference type="ARBA" id="ARBA00022759"/>
    </source>
</evidence>
<dbReference type="InterPro" id="IPR005162">
    <property type="entry name" value="Retrotrans_gag_dom"/>
</dbReference>
<dbReference type="PANTHER" id="PTHR37984">
    <property type="entry name" value="PROTEIN CBG26694"/>
    <property type="match status" value="1"/>
</dbReference>
<dbReference type="InterPro" id="IPR041588">
    <property type="entry name" value="Integrase_H2C2"/>
</dbReference>
<evidence type="ECO:0000256" key="4">
    <source>
        <dbReference type="ARBA" id="ARBA00022722"/>
    </source>
</evidence>
<dbReference type="Gene3D" id="3.10.10.10">
    <property type="entry name" value="HIV Type 1 Reverse Transcriptase, subunit A, domain 1"/>
    <property type="match status" value="1"/>
</dbReference>
<sequence length="1575" mass="176178">MEKQHEGFGKMLSSIQEAIGALSVKQGEVQETMNKMEKSISSWRPQVDAAVQSLQRDMELLRNQVGAVERHQAEADKSSNTSQALEEREEIARRTSLLPTPPTTSLPVSQALEEREEIARHAPLLPTPPTASMPASTGEIGLDGHRISTQFRGRAPGVVTTLVPPPGKGTHSLPFPPRVHSNFSEFVGREESGGSEGRGYNHRLPKLDFPQFDDSDPQNWRLRCEHYFGVYGTHPDLWVRVATIYFIGRAASWLRSSRAHLLCGSWGVFCDTVDRKFDRNRHLQLVRQIDQLKQSGSVNEYYERFDDLWSQLLVYDPTLSTVSCVHRFTEGLRSDIKNAVLMHFPQDLETALALAILQEELGEAGGSLVSKDGKKLGDHAARIKGAYPLPLPPPKFVHAGKGDDKRAAEVPKVASSSDKLVALKAYRRAQGLCYVCAEKWSPTHKCSGPVQLHAVQELFSVLAADVSDGEQDADSTSSLMAISLQAIQGTVSAHTLRLQGSIQGFDVLILVDSGSSCSFLSSVVLPHLTGVKSLLTPIQVKVANGTVLYCTSELPAAKWEVQGHQFSTNFKLLPLDNYDMILGMDWLEKYSPMDINWQAKTIQFCLHDKSVELKGVVPELDKCDLVSIHQLQLLHNQGAVESLVQLTASDGSSSSQNVPSSIQSILDEFADIFTEPEGLPPSRSYDHTIPLIAGAQLVNIRPYRYTPDQKNEIEKQVQEMLKKGIIRPSSSPFSSPVLLVKKKDGTWRFCVDYRHLNAITIKNKYPLPVIDELLDELAGACWFSKLDLRSGYHQIRMAPQDEHKTAFKTHNGHFEFRVLPFGLTSAPATFQGVMNSVLAAQLRQSVLVFVDDILVYSRSLEEHKNHLRQVLSTLTHHQLKVKLSKCSFAQQSLAYLGHIISAQGVATDEEKIIAVKDWPTPLSVKDLRSFLGLTGYYRKFVRNYGVICKPLTNLLRKGVLFQWTSVTQEAFVALKTALIEAPVLALPNFQQPFVVETDASDKGIGAVLMQNSHPIAFLSKALGPRTQGLRYKICYKKGLENGAADALSRRQSDGLEELSAISICLPDWLQELIAGYQSDSEAQKLLQALSVSGAGPSNFEVLNGILYFKHRIWIGHNKLLQQKILANLHTAAVGGHSGILVTYQRVKQLFSWPGLRKDVQEFVQHCDIFQRAKSGHVKYPGLLQPLEVYPDRLHLTVYWLLWINSLSLLIFLPLKHPFTAFGVAQLFMEHIHSIHGLPQAIVSDRDRVFTSSLWKELFRRAGTQLRMSSSYHPQSDGQTERVNQCVEMFLRCFVHSCPSRWKHWLALAQYWYNTSFHSALGMTPFEVLFGHKPRYFGLSTSSVDAPGDLASWLSERNDMNTLIHHHLLRAQQRMKSQADSKRSERCFAVGDWVFMKLQPYIQQSVMTRSNRKLSFKYYGPFQVLQRIGLVAYRLQLPAHSLIHPVVHVSQLKKALAPSEAVQPSLPVLNPDAGHLAIPIKILDHRSIRRGSKMIKQVLIRWSGVSSSADTWESLDEMQAKFPAAPAWGQAETQGGRNVTASIQSTTHNSSIIGPRRSKREVHTNPKYMGCDWSNS</sequence>
<dbReference type="InterPro" id="IPR001969">
    <property type="entry name" value="Aspartic_peptidase_AS"/>
</dbReference>
<keyword evidence="14" id="KW-0238">DNA-binding</keyword>
<evidence type="ECO:0000313" key="21">
    <source>
        <dbReference type="Proteomes" id="UP000000763"/>
    </source>
</evidence>
<dbReference type="GO" id="GO:0006310">
    <property type="term" value="P:DNA recombination"/>
    <property type="evidence" value="ECO:0007669"/>
    <property type="project" value="UniProtKB-KW"/>
</dbReference>
<dbReference type="Gene3D" id="2.40.70.10">
    <property type="entry name" value="Acid Proteases"/>
    <property type="match status" value="1"/>
</dbReference>
<dbReference type="InterPro" id="IPR036397">
    <property type="entry name" value="RNaseH_sf"/>
</dbReference>
<dbReference type="Proteomes" id="UP000000763">
    <property type="component" value="Chromosome 4"/>
</dbReference>
<keyword evidence="10" id="KW-0694">RNA-binding</keyword>
<dbReference type="Pfam" id="PF17919">
    <property type="entry name" value="RT_RNaseH_2"/>
    <property type="match status" value="1"/>
</dbReference>
<dbReference type="GO" id="GO:0003964">
    <property type="term" value="F:RNA-directed DNA polymerase activity"/>
    <property type="evidence" value="ECO:0007669"/>
    <property type="project" value="UniProtKB-KW"/>
</dbReference>
<dbReference type="GO" id="GO:0003677">
    <property type="term" value="F:DNA binding"/>
    <property type="evidence" value="ECO:0007669"/>
    <property type="project" value="UniProtKB-KW"/>
</dbReference>
<keyword evidence="13" id="KW-0239">DNA-directed DNA polymerase</keyword>
<dbReference type="Pfam" id="PF00078">
    <property type="entry name" value="RVT_1"/>
    <property type="match status" value="1"/>
</dbReference>
<dbReference type="GO" id="GO:0046872">
    <property type="term" value="F:metal ion binding"/>
    <property type="evidence" value="ECO:0007669"/>
    <property type="project" value="UniProtKB-KW"/>
</dbReference>
<keyword evidence="7" id="KW-0255">Endonuclease</keyword>
<evidence type="ECO:0000256" key="11">
    <source>
        <dbReference type="ARBA" id="ARBA00022908"/>
    </source>
</evidence>
<evidence type="ECO:0000256" key="15">
    <source>
        <dbReference type="ARBA" id="ARBA00023172"/>
    </source>
</evidence>
<dbReference type="GO" id="GO:0015074">
    <property type="term" value="P:DNA integration"/>
    <property type="evidence" value="ECO:0007669"/>
    <property type="project" value="UniProtKB-KW"/>
</dbReference>
<evidence type="ECO:0000256" key="10">
    <source>
        <dbReference type="ARBA" id="ARBA00022884"/>
    </source>
</evidence>
<dbReference type="Gene3D" id="3.30.420.10">
    <property type="entry name" value="Ribonuclease H-like superfamily/Ribonuclease H"/>
    <property type="match status" value="1"/>
</dbReference>
<dbReference type="PROSITE" id="PS50994">
    <property type="entry name" value="INTEGRASE"/>
    <property type="match status" value="1"/>
</dbReference>
<dbReference type="InterPro" id="IPR016197">
    <property type="entry name" value="Chromo-like_dom_sf"/>
</dbReference>
<keyword evidence="1" id="KW-0645">Protease</keyword>
<evidence type="ECO:0000313" key="20">
    <source>
        <dbReference type="EMBL" id="CAE03436.2"/>
    </source>
</evidence>
<feature type="domain" description="Integrase catalytic" evidence="19">
    <location>
        <begin position="1176"/>
        <end position="1332"/>
    </location>
</feature>
<dbReference type="PANTHER" id="PTHR37984:SF5">
    <property type="entry name" value="PROTEIN NYNRIN-LIKE"/>
    <property type="match status" value="1"/>
</dbReference>
<keyword evidence="9" id="KW-0460">Magnesium</keyword>
<keyword evidence="3" id="KW-0548">Nucleotidyltransferase</keyword>
<dbReference type="GO" id="GO:0004190">
    <property type="term" value="F:aspartic-type endopeptidase activity"/>
    <property type="evidence" value="ECO:0007669"/>
    <property type="project" value="UniProtKB-KW"/>
</dbReference>
<dbReference type="InterPro" id="IPR023780">
    <property type="entry name" value="Chromo_domain"/>
</dbReference>
<feature type="region of interest" description="Disordered" evidence="17">
    <location>
        <begin position="68"/>
        <end position="108"/>
    </location>
</feature>
<dbReference type="SUPFAM" id="SSF50630">
    <property type="entry name" value="Acid proteases"/>
    <property type="match status" value="1"/>
</dbReference>
<evidence type="ECO:0000256" key="12">
    <source>
        <dbReference type="ARBA" id="ARBA00022918"/>
    </source>
</evidence>
<dbReference type="InterPro" id="IPR043128">
    <property type="entry name" value="Rev_trsase/Diguanyl_cyclase"/>
</dbReference>
<evidence type="ECO:0000256" key="8">
    <source>
        <dbReference type="ARBA" id="ARBA00022801"/>
    </source>
</evidence>
<dbReference type="Pfam" id="PF03732">
    <property type="entry name" value="Retrotrans_gag"/>
    <property type="match status" value="1"/>
</dbReference>
<keyword evidence="12" id="KW-0695">RNA-directed DNA polymerase</keyword>
<evidence type="ECO:0000256" key="3">
    <source>
        <dbReference type="ARBA" id="ARBA00022695"/>
    </source>
</evidence>
<feature type="domain" description="Reverse transcriptase" evidence="18">
    <location>
        <begin position="721"/>
        <end position="900"/>
    </location>
</feature>
<evidence type="ECO:0000256" key="16">
    <source>
        <dbReference type="ARBA" id="ARBA00023268"/>
    </source>
</evidence>
<dbReference type="InterPro" id="IPR021109">
    <property type="entry name" value="Peptidase_aspartic_dom_sf"/>
</dbReference>
<evidence type="ECO:0000256" key="17">
    <source>
        <dbReference type="SAM" id="MobiDB-lite"/>
    </source>
</evidence>
<dbReference type="InterPro" id="IPR050951">
    <property type="entry name" value="Retrovirus_Pol_polyprotein"/>
</dbReference>
<keyword evidence="16" id="KW-0511">Multifunctional enzyme</keyword>